<dbReference type="RefSeq" id="WP_133613991.1">
    <property type="nucleotide sequence ID" value="NZ_SNYW01000009.1"/>
</dbReference>
<dbReference type="Pfam" id="PF03364">
    <property type="entry name" value="Polyketide_cyc"/>
    <property type="match status" value="1"/>
</dbReference>
<dbReference type="InterPro" id="IPR023393">
    <property type="entry name" value="START-like_dom_sf"/>
</dbReference>
<dbReference type="GO" id="GO:0048039">
    <property type="term" value="F:ubiquinone binding"/>
    <property type="evidence" value="ECO:0007669"/>
    <property type="project" value="InterPro"/>
</dbReference>
<dbReference type="PANTHER" id="PTHR12901">
    <property type="entry name" value="SPERM PROTEIN HOMOLOG"/>
    <property type="match status" value="1"/>
</dbReference>
<reference evidence="3 4" key="1">
    <citation type="submission" date="2019-03" db="EMBL/GenBank/DDBJ databases">
        <title>Genomic Encyclopedia of Type Strains, Phase III (KMG-III): the genomes of soil and plant-associated and newly described type strains.</title>
        <authorList>
            <person name="Whitman W."/>
        </authorList>
    </citation>
    <scope>NUCLEOTIDE SEQUENCE [LARGE SCALE GENOMIC DNA]</scope>
    <source>
        <strain evidence="3 4">CGMCC 1.7660</strain>
    </source>
</reference>
<organism evidence="3 4">
    <name type="scientific">Dongia mobilis</name>
    <dbReference type="NCBI Taxonomy" id="578943"/>
    <lineage>
        <taxon>Bacteria</taxon>
        <taxon>Pseudomonadati</taxon>
        <taxon>Pseudomonadota</taxon>
        <taxon>Alphaproteobacteria</taxon>
        <taxon>Rhodospirillales</taxon>
        <taxon>Dongiaceae</taxon>
        <taxon>Dongia</taxon>
    </lineage>
</organism>
<evidence type="ECO:0000313" key="3">
    <source>
        <dbReference type="EMBL" id="TDQ81436.1"/>
    </source>
</evidence>
<dbReference type="Proteomes" id="UP000295783">
    <property type="component" value="Unassembled WGS sequence"/>
</dbReference>
<dbReference type="SUPFAM" id="SSF55961">
    <property type="entry name" value="Bet v1-like"/>
    <property type="match status" value="1"/>
</dbReference>
<protein>
    <submittedName>
        <fullName evidence="3">Coenzyme Q-binding protein COQ10</fullName>
    </submittedName>
</protein>
<gene>
    <name evidence="3" type="ORF">A8950_2504</name>
</gene>
<dbReference type="InterPro" id="IPR044996">
    <property type="entry name" value="COQ10-like"/>
</dbReference>
<evidence type="ECO:0000313" key="4">
    <source>
        <dbReference type="Proteomes" id="UP000295783"/>
    </source>
</evidence>
<comment type="similarity">
    <text evidence="1">Belongs to the ribosome association toxin RatA family.</text>
</comment>
<dbReference type="OrthoDB" id="9804759at2"/>
<comment type="caution">
    <text evidence="3">The sequence shown here is derived from an EMBL/GenBank/DDBJ whole genome shotgun (WGS) entry which is preliminary data.</text>
</comment>
<dbReference type="AlphaFoldDB" id="A0A4R6WLJ9"/>
<dbReference type="InterPro" id="IPR005031">
    <property type="entry name" value="COQ10_START"/>
</dbReference>
<dbReference type="CDD" id="cd07813">
    <property type="entry name" value="COQ10p_like"/>
    <property type="match status" value="1"/>
</dbReference>
<name>A0A4R6WLJ9_9PROT</name>
<accession>A0A4R6WLJ9</accession>
<dbReference type="PANTHER" id="PTHR12901:SF10">
    <property type="entry name" value="COENZYME Q-BINDING PROTEIN COQ10, MITOCHONDRIAL"/>
    <property type="match status" value="1"/>
</dbReference>
<dbReference type="EMBL" id="SNYW01000009">
    <property type="protein sequence ID" value="TDQ81436.1"/>
    <property type="molecule type" value="Genomic_DNA"/>
</dbReference>
<dbReference type="Gene3D" id="3.30.530.20">
    <property type="match status" value="1"/>
</dbReference>
<sequence length="149" mass="17730">MSAKIHREERVLPYRPDQIFDLVADVGKYPEFLPWCTGARIREQRPDMLLADLMIGFKMVRERFTSRVWLNREESRIDVEFIDGPFKYLKNHWTFEPTPEGHCRIGFYLEFEFKSVMLQKLIGVLFHEAVKRMVAAFESRAEQLYGPAR</sequence>
<proteinExistence type="inferred from homology"/>
<dbReference type="GO" id="GO:0045333">
    <property type="term" value="P:cellular respiration"/>
    <property type="evidence" value="ECO:0007669"/>
    <property type="project" value="InterPro"/>
</dbReference>
<feature type="domain" description="Coenzyme Q-binding protein COQ10 START" evidence="2">
    <location>
        <begin position="12"/>
        <end position="138"/>
    </location>
</feature>
<evidence type="ECO:0000256" key="1">
    <source>
        <dbReference type="ARBA" id="ARBA00008918"/>
    </source>
</evidence>
<keyword evidence="4" id="KW-1185">Reference proteome</keyword>
<evidence type="ECO:0000259" key="2">
    <source>
        <dbReference type="Pfam" id="PF03364"/>
    </source>
</evidence>